<keyword evidence="2" id="KW-1185">Reference proteome</keyword>
<comment type="caution">
    <text evidence="1">The sequence shown here is derived from an EMBL/GenBank/DDBJ whole genome shotgun (WGS) entry which is preliminary data.</text>
</comment>
<proteinExistence type="predicted"/>
<dbReference type="AlphaFoldDB" id="A0A1R3I6Y5"/>
<protein>
    <submittedName>
        <fullName evidence="1">Uncharacterized protein</fullName>
    </submittedName>
</protein>
<accession>A0A1R3I6Y5</accession>
<dbReference type="Gramene" id="OMO78324">
    <property type="protein sequence ID" value="OMO78324"/>
    <property type="gene ID" value="CCACVL1_14486"/>
</dbReference>
<reference evidence="1 2" key="1">
    <citation type="submission" date="2013-09" db="EMBL/GenBank/DDBJ databases">
        <title>Corchorus capsularis genome sequencing.</title>
        <authorList>
            <person name="Alam M."/>
            <person name="Haque M.S."/>
            <person name="Islam M.S."/>
            <person name="Emdad E.M."/>
            <person name="Islam M.M."/>
            <person name="Ahmed B."/>
            <person name="Halim A."/>
            <person name="Hossen Q.M.M."/>
            <person name="Hossain M.Z."/>
            <person name="Ahmed R."/>
            <person name="Khan M.M."/>
            <person name="Islam R."/>
            <person name="Rashid M.M."/>
            <person name="Khan S.A."/>
            <person name="Rahman M.S."/>
            <person name="Alam M."/>
        </authorList>
    </citation>
    <scope>NUCLEOTIDE SEQUENCE [LARGE SCALE GENOMIC DNA]</scope>
    <source>
        <strain evidence="2">cv. CVL-1</strain>
        <tissue evidence="1">Whole seedling</tissue>
    </source>
</reference>
<gene>
    <name evidence="1" type="ORF">CCACVL1_14486</name>
</gene>
<evidence type="ECO:0000313" key="2">
    <source>
        <dbReference type="Proteomes" id="UP000188268"/>
    </source>
</evidence>
<dbReference type="EMBL" id="AWWV01010579">
    <property type="protein sequence ID" value="OMO78324.1"/>
    <property type="molecule type" value="Genomic_DNA"/>
</dbReference>
<organism evidence="1 2">
    <name type="scientific">Corchorus capsularis</name>
    <name type="common">Jute</name>
    <dbReference type="NCBI Taxonomy" id="210143"/>
    <lineage>
        <taxon>Eukaryota</taxon>
        <taxon>Viridiplantae</taxon>
        <taxon>Streptophyta</taxon>
        <taxon>Embryophyta</taxon>
        <taxon>Tracheophyta</taxon>
        <taxon>Spermatophyta</taxon>
        <taxon>Magnoliopsida</taxon>
        <taxon>eudicotyledons</taxon>
        <taxon>Gunneridae</taxon>
        <taxon>Pentapetalae</taxon>
        <taxon>rosids</taxon>
        <taxon>malvids</taxon>
        <taxon>Malvales</taxon>
        <taxon>Malvaceae</taxon>
        <taxon>Grewioideae</taxon>
        <taxon>Apeibeae</taxon>
        <taxon>Corchorus</taxon>
    </lineage>
</organism>
<dbReference type="Proteomes" id="UP000188268">
    <property type="component" value="Unassembled WGS sequence"/>
</dbReference>
<sequence>MAMNQLAAWRSPWVPSWDALIVGHWDL</sequence>
<name>A0A1R3I6Y5_COCAP</name>
<evidence type="ECO:0000313" key="1">
    <source>
        <dbReference type="EMBL" id="OMO78324.1"/>
    </source>
</evidence>